<comment type="caution">
    <text evidence="2">The sequence shown here is derived from an EMBL/GenBank/DDBJ whole genome shotgun (WGS) entry which is preliminary data.</text>
</comment>
<sequence>MTSEQVLRHDPGRLGLRRRIVVRAVVAVARLLAVQKPDRIHRVLHRLSRGARPASRAEAAAARRDTVLTSAFCSGPLGCLPRSIATVLLCRLAGCWPVWHAGVRRHPPFGAHAWVSVDGVAVDEPYPEDFHIPLLTVATEDRVVEGRREFG</sequence>
<organism evidence="2 3">
    <name type="scientific">Plantactinospora veratri</name>
    <dbReference type="NCBI Taxonomy" id="1436122"/>
    <lineage>
        <taxon>Bacteria</taxon>
        <taxon>Bacillati</taxon>
        <taxon>Actinomycetota</taxon>
        <taxon>Actinomycetes</taxon>
        <taxon>Micromonosporales</taxon>
        <taxon>Micromonosporaceae</taxon>
        <taxon>Plantactinospora</taxon>
    </lineage>
</organism>
<keyword evidence="3" id="KW-1185">Reference proteome</keyword>
<accession>A0ABU7SHB9</accession>
<dbReference type="Pfam" id="PF13471">
    <property type="entry name" value="Transglut_core3"/>
    <property type="match status" value="1"/>
</dbReference>
<name>A0ABU7SHB9_9ACTN</name>
<dbReference type="Proteomes" id="UP001339911">
    <property type="component" value="Unassembled WGS sequence"/>
</dbReference>
<reference evidence="2 3" key="1">
    <citation type="submission" date="2024-01" db="EMBL/GenBank/DDBJ databases">
        <title>Genome insights into Plantactinospora veratri sp. nov.</title>
        <authorList>
            <person name="Wang L."/>
        </authorList>
    </citation>
    <scope>NUCLEOTIDE SEQUENCE [LARGE SCALE GENOMIC DNA]</scope>
    <source>
        <strain evidence="2 3">NEAU-FHS4</strain>
    </source>
</reference>
<dbReference type="RefSeq" id="WP_331209414.1">
    <property type="nucleotide sequence ID" value="NZ_JAZGQL010000014.1"/>
</dbReference>
<dbReference type="InterPro" id="IPR032708">
    <property type="entry name" value="McjB_C"/>
</dbReference>
<gene>
    <name evidence="2" type="ORF">V1634_20045</name>
</gene>
<proteinExistence type="predicted"/>
<dbReference type="InterPro" id="IPR053521">
    <property type="entry name" value="McjB-like"/>
</dbReference>
<evidence type="ECO:0000313" key="3">
    <source>
        <dbReference type="Proteomes" id="UP001339911"/>
    </source>
</evidence>
<feature type="domain" description="Microcin J25-processing protein McjB C-terminal" evidence="1">
    <location>
        <begin position="24"/>
        <end position="125"/>
    </location>
</feature>
<evidence type="ECO:0000313" key="2">
    <source>
        <dbReference type="EMBL" id="MEE6309134.1"/>
    </source>
</evidence>
<evidence type="ECO:0000259" key="1">
    <source>
        <dbReference type="Pfam" id="PF13471"/>
    </source>
</evidence>
<dbReference type="NCBIfam" id="NF033537">
    <property type="entry name" value="lasso_biosyn_B2"/>
    <property type="match status" value="1"/>
</dbReference>
<protein>
    <submittedName>
        <fullName evidence="2">Lasso peptide biosynthesis B2 protein</fullName>
    </submittedName>
</protein>
<dbReference type="EMBL" id="JAZGQL010000014">
    <property type="protein sequence ID" value="MEE6309134.1"/>
    <property type="molecule type" value="Genomic_DNA"/>
</dbReference>